<dbReference type="InterPro" id="IPR011737">
    <property type="entry name" value="CHP02206_TP0381"/>
</dbReference>
<reference evidence="2 3" key="1">
    <citation type="journal article" date="2019" name="Emerg. Microbes Infect.">
        <title>Comprehensive subspecies identification of 175 nontuberculous mycobacteria species based on 7547 genomic profiles.</title>
        <authorList>
            <person name="Matsumoto Y."/>
            <person name="Kinjo T."/>
            <person name="Motooka D."/>
            <person name="Nabeya D."/>
            <person name="Jung N."/>
            <person name="Uechi K."/>
            <person name="Horii T."/>
            <person name="Iida T."/>
            <person name="Fujita J."/>
            <person name="Nakamura S."/>
        </authorList>
    </citation>
    <scope>NUCLEOTIDE SEQUENCE [LARGE SCALE GENOMIC DNA]</scope>
    <source>
        <strain evidence="2 3">JCM 12688</strain>
    </source>
</reference>
<keyword evidence="1" id="KW-1133">Transmembrane helix</keyword>
<dbReference type="KEGG" id="mgad:MGAD_09670"/>
<feature type="transmembrane region" description="Helical" evidence="1">
    <location>
        <begin position="106"/>
        <end position="125"/>
    </location>
</feature>
<accession>A0A7I7WI89</accession>
<gene>
    <name evidence="2" type="ORF">MGAD_09670</name>
</gene>
<sequence length="247" mass="27451">MKLRQNCEINALGEFSVYGPSHWAALAVFVAGAVAVVWLGRRQTERQARVFGRIVGALTAAIYVAAFVNALSPPDLRWSVPLHLTDLATMVTAYAMWSQRQWAYTLTYYWGLVLSVQALISPVLTGPDFPHYQFLGFWAIHLLVVWAAIYLTWGRGMRPGWRSYRFVVVVTLTWVAVTMTFNSIAGSNYGFLNAKPATASLLDVMGPWPWYVLVGAVLVAGVWAAMTWPWERRRGRQAGSSACSSAS</sequence>
<organism evidence="2 3">
    <name type="scientific">Mycolicibacterium gadium</name>
    <name type="common">Mycobacterium gadium</name>
    <dbReference type="NCBI Taxonomy" id="1794"/>
    <lineage>
        <taxon>Bacteria</taxon>
        <taxon>Bacillati</taxon>
        <taxon>Actinomycetota</taxon>
        <taxon>Actinomycetes</taxon>
        <taxon>Mycobacteriales</taxon>
        <taxon>Mycobacteriaceae</taxon>
        <taxon>Mycolicibacterium</taxon>
    </lineage>
</organism>
<proteinExistence type="predicted"/>
<protein>
    <recommendedName>
        <fullName evidence="4">TIGR02206 family membrane protein</fullName>
    </recommendedName>
</protein>
<dbReference type="NCBIfam" id="TIGR02206">
    <property type="entry name" value="intg_mem_TP0381"/>
    <property type="match status" value="1"/>
</dbReference>
<evidence type="ECO:0000313" key="3">
    <source>
        <dbReference type="Proteomes" id="UP000466187"/>
    </source>
</evidence>
<keyword evidence="1" id="KW-0812">Transmembrane</keyword>
<feature type="transmembrane region" description="Helical" evidence="1">
    <location>
        <begin position="208"/>
        <end position="228"/>
    </location>
</feature>
<feature type="transmembrane region" description="Helical" evidence="1">
    <location>
        <begin position="51"/>
        <end position="72"/>
    </location>
</feature>
<feature type="transmembrane region" description="Helical" evidence="1">
    <location>
        <begin position="78"/>
        <end position="97"/>
    </location>
</feature>
<evidence type="ECO:0000313" key="2">
    <source>
        <dbReference type="EMBL" id="BBZ16632.1"/>
    </source>
</evidence>
<feature type="transmembrane region" description="Helical" evidence="1">
    <location>
        <begin position="131"/>
        <end position="152"/>
    </location>
</feature>
<feature type="transmembrane region" description="Helical" evidence="1">
    <location>
        <begin position="20"/>
        <end position="39"/>
    </location>
</feature>
<dbReference type="Pfam" id="PF14808">
    <property type="entry name" value="TMEM164"/>
    <property type="match status" value="1"/>
</dbReference>
<dbReference type="AlphaFoldDB" id="A0A7I7WI89"/>
<dbReference type="EMBL" id="AP022608">
    <property type="protein sequence ID" value="BBZ16632.1"/>
    <property type="molecule type" value="Genomic_DNA"/>
</dbReference>
<feature type="transmembrane region" description="Helical" evidence="1">
    <location>
        <begin position="164"/>
        <end position="185"/>
    </location>
</feature>
<evidence type="ECO:0008006" key="4">
    <source>
        <dbReference type="Google" id="ProtNLM"/>
    </source>
</evidence>
<evidence type="ECO:0000256" key="1">
    <source>
        <dbReference type="SAM" id="Phobius"/>
    </source>
</evidence>
<dbReference type="Proteomes" id="UP000466187">
    <property type="component" value="Chromosome"/>
</dbReference>
<name>A0A7I7WI89_MYCGU</name>
<keyword evidence="1" id="KW-0472">Membrane</keyword>